<dbReference type="EMBL" id="JAWIZZ010000002">
    <property type="protein sequence ID" value="KAK5782504.1"/>
    <property type="molecule type" value="Genomic_DNA"/>
</dbReference>
<keyword evidence="6" id="KW-1185">Reference proteome</keyword>
<protein>
    <recommendedName>
        <fullName evidence="4">RRM domain-containing protein</fullName>
    </recommendedName>
</protein>
<dbReference type="GO" id="GO:0005634">
    <property type="term" value="C:nucleus"/>
    <property type="evidence" value="ECO:0007669"/>
    <property type="project" value="TreeGrafter"/>
</dbReference>
<dbReference type="CDD" id="cd00590">
    <property type="entry name" value="RRM_SF"/>
    <property type="match status" value="2"/>
</dbReference>
<dbReference type="PANTHER" id="PTHR23003">
    <property type="entry name" value="RNA RECOGNITION MOTIF RRM DOMAIN CONTAINING PROTEIN"/>
    <property type="match status" value="1"/>
</dbReference>
<organism evidence="5 6">
    <name type="scientific">Arxiozyma heterogenica</name>
    <dbReference type="NCBI Taxonomy" id="278026"/>
    <lineage>
        <taxon>Eukaryota</taxon>
        <taxon>Fungi</taxon>
        <taxon>Dikarya</taxon>
        <taxon>Ascomycota</taxon>
        <taxon>Saccharomycotina</taxon>
        <taxon>Saccharomycetes</taxon>
        <taxon>Saccharomycetales</taxon>
        <taxon>Saccharomycetaceae</taxon>
        <taxon>Arxiozyma</taxon>
    </lineage>
</organism>
<dbReference type="GO" id="GO:0005737">
    <property type="term" value="C:cytoplasm"/>
    <property type="evidence" value="ECO:0007669"/>
    <property type="project" value="TreeGrafter"/>
</dbReference>
<evidence type="ECO:0000256" key="2">
    <source>
        <dbReference type="PROSITE-ProRule" id="PRU00176"/>
    </source>
</evidence>
<evidence type="ECO:0000256" key="3">
    <source>
        <dbReference type="SAM" id="MobiDB-lite"/>
    </source>
</evidence>
<feature type="compositionally biased region" description="Acidic residues" evidence="3">
    <location>
        <begin position="291"/>
        <end position="304"/>
    </location>
</feature>
<feature type="compositionally biased region" description="Basic residues" evidence="3">
    <location>
        <begin position="129"/>
        <end position="166"/>
    </location>
</feature>
<proteinExistence type="predicted"/>
<evidence type="ECO:0000313" key="5">
    <source>
        <dbReference type="EMBL" id="KAK5782504.1"/>
    </source>
</evidence>
<dbReference type="Pfam" id="PF00076">
    <property type="entry name" value="RRM_1"/>
    <property type="match status" value="2"/>
</dbReference>
<keyword evidence="1 2" id="KW-0694">RNA-binding</keyword>
<feature type="domain" description="RRM" evidence="4">
    <location>
        <begin position="188"/>
        <end position="279"/>
    </location>
</feature>
<dbReference type="InterPro" id="IPR000504">
    <property type="entry name" value="RRM_dom"/>
</dbReference>
<feature type="region of interest" description="Disordered" evidence="3">
    <location>
        <begin position="129"/>
        <end position="173"/>
    </location>
</feature>
<dbReference type="GO" id="GO:0003729">
    <property type="term" value="F:mRNA binding"/>
    <property type="evidence" value="ECO:0007669"/>
    <property type="project" value="TreeGrafter"/>
</dbReference>
<dbReference type="InterPro" id="IPR012677">
    <property type="entry name" value="Nucleotide-bd_a/b_plait_sf"/>
</dbReference>
<comment type="caution">
    <text evidence="5">The sequence shown here is derived from an EMBL/GenBank/DDBJ whole genome shotgun (WGS) entry which is preliminary data.</text>
</comment>
<name>A0AAN7ZTK5_9SACH</name>
<dbReference type="AlphaFoldDB" id="A0AAN7ZTK5"/>
<evidence type="ECO:0000259" key="4">
    <source>
        <dbReference type="PROSITE" id="PS50102"/>
    </source>
</evidence>
<dbReference type="Gene3D" id="3.30.70.330">
    <property type="match status" value="2"/>
</dbReference>
<dbReference type="InterPro" id="IPR050374">
    <property type="entry name" value="RRT5_SRSF_SR"/>
</dbReference>
<feature type="region of interest" description="Disordered" evidence="3">
    <location>
        <begin position="283"/>
        <end position="310"/>
    </location>
</feature>
<accession>A0AAN7ZTK5</accession>
<evidence type="ECO:0000256" key="1">
    <source>
        <dbReference type="ARBA" id="ARBA00022884"/>
    </source>
</evidence>
<dbReference type="GO" id="GO:1990904">
    <property type="term" value="C:ribonucleoprotein complex"/>
    <property type="evidence" value="ECO:0007669"/>
    <property type="project" value="TreeGrafter"/>
</dbReference>
<dbReference type="PANTHER" id="PTHR23003:SF56">
    <property type="entry name" value="RIBONUCLEOPROTEIN 1-RELATED"/>
    <property type="match status" value="1"/>
</dbReference>
<gene>
    <name evidence="5" type="ORF">RI543_000058</name>
</gene>
<feature type="domain" description="RRM" evidence="4">
    <location>
        <begin position="29"/>
        <end position="113"/>
    </location>
</feature>
<reference evidence="6" key="1">
    <citation type="submission" date="2023-07" db="EMBL/GenBank/DDBJ databases">
        <title>A draft genome of Kazachstania heterogenica Y-27499.</title>
        <authorList>
            <person name="Donic C."/>
            <person name="Kralova J.S."/>
            <person name="Fidel L."/>
            <person name="Ben-Dor S."/>
            <person name="Jung S."/>
        </authorList>
    </citation>
    <scope>NUCLEOTIDE SEQUENCE [LARGE SCALE GENOMIC DNA]</scope>
    <source>
        <strain evidence="6">Y27499</strain>
    </source>
</reference>
<dbReference type="SMART" id="SM00360">
    <property type="entry name" value="RRM"/>
    <property type="match status" value="2"/>
</dbReference>
<dbReference type="PROSITE" id="PS50102">
    <property type="entry name" value="RRM"/>
    <property type="match status" value="2"/>
</dbReference>
<dbReference type="SUPFAM" id="SSF54928">
    <property type="entry name" value="RNA-binding domain, RBD"/>
    <property type="match status" value="2"/>
</dbReference>
<evidence type="ECO:0000313" key="6">
    <source>
        <dbReference type="Proteomes" id="UP001306508"/>
    </source>
</evidence>
<sequence length="310" mass="35167">MSSTEVELTNQANVEETQNVSKLLVDPETTIFIGNVAVEATEDDIKNIFKGEFGEDLIIDIPETPRQKPNGHVPQSKHALVQFPSKIDFETVKEKYDLTQLKEREIHIKKARTSEELHSFAQRRFRHRGNFRGGSHRGNFRGGSHRGNGRGGHHRGNFRGGHRRGGFRGNNSQKKEKIPLDQMERSKDTLYVNNVPFNTTKDVLAEFFGTKVENIVLPMKKLRNFRSGKVYESDTLNRGIAFITFEDLDNQEDAIAKKVEEFNGKDLGDRTITVDIAVIKPENIEKNESASESEAEEATEEEEEGNKQEA</sequence>
<dbReference type="InterPro" id="IPR035979">
    <property type="entry name" value="RBD_domain_sf"/>
</dbReference>
<dbReference type="Proteomes" id="UP001306508">
    <property type="component" value="Unassembled WGS sequence"/>
</dbReference>